<dbReference type="Gene3D" id="3.10.180.10">
    <property type="entry name" value="2,3-Dihydroxybiphenyl 1,2-Dioxygenase, domain 1"/>
    <property type="match status" value="1"/>
</dbReference>
<name>A0ABS9U5L8_9MICC</name>
<reference evidence="2 3" key="1">
    <citation type="submission" date="2022-03" db="EMBL/GenBank/DDBJ databases">
        <title>Sinomonas sp. isolated from a soil.</title>
        <authorList>
            <person name="Han J."/>
            <person name="Kim D.-U."/>
        </authorList>
    </citation>
    <scope>NUCLEOTIDE SEQUENCE [LARGE SCALE GENOMIC DNA]</scope>
    <source>
        <strain evidence="2 3">5-5</strain>
    </source>
</reference>
<accession>A0ABS9U5L8</accession>
<evidence type="ECO:0000259" key="1">
    <source>
        <dbReference type="Pfam" id="PF18029"/>
    </source>
</evidence>
<protein>
    <submittedName>
        <fullName evidence="2">VOC family protein</fullName>
    </submittedName>
</protein>
<keyword evidence="3" id="KW-1185">Reference proteome</keyword>
<dbReference type="CDD" id="cd06587">
    <property type="entry name" value="VOC"/>
    <property type="match status" value="1"/>
</dbReference>
<dbReference type="PANTHER" id="PTHR35908">
    <property type="entry name" value="HYPOTHETICAL FUSION PROTEIN"/>
    <property type="match status" value="1"/>
</dbReference>
<proteinExistence type="predicted"/>
<dbReference type="PANTHER" id="PTHR35908:SF1">
    <property type="entry name" value="CONSERVED PROTEIN"/>
    <property type="match status" value="1"/>
</dbReference>
<feature type="domain" description="Glyoxalase-like" evidence="1">
    <location>
        <begin position="9"/>
        <end position="118"/>
    </location>
</feature>
<evidence type="ECO:0000313" key="3">
    <source>
        <dbReference type="Proteomes" id="UP001202922"/>
    </source>
</evidence>
<dbReference type="Proteomes" id="UP001202922">
    <property type="component" value="Unassembled WGS sequence"/>
</dbReference>
<comment type="caution">
    <text evidence="2">The sequence shown here is derived from an EMBL/GenBank/DDBJ whole genome shotgun (WGS) entry which is preliminary data.</text>
</comment>
<organism evidence="2 3">
    <name type="scientific">Sinomonas terrae</name>
    <dbReference type="NCBI Taxonomy" id="2908838"/>
    <lineage>
        <taxon>Bacteria</taxon>
        <taxon>Bacillati</taxon>
        <taxon>Actinomycetota</taxon>
        <taxon>Actinomycetes</taxon>
        <taxon>Micrococcales</taxon>
        <taxon>Micrococcaceae</taxon>
        <taxon>Sinomonas</taxon>
    </lineage>
</organism>
<sequence>MAIARLPSLVIDCPDPGALARFYGAMLDWKVDVDNDLSWAEVRADYGDCICFQKVEDYTPPRWPSQELPQQMHLDVVVDDLDAAESAVVELGATKHEHQPGTTFRVFLDPAGHPFCLCAG</sequence>
<dbReference type="InterPro" id="IPR041581">
    <property type="entry name" value="Glyoxalase_6"/>
</dbReference>
<evidence type="ECO:0000313" key="2">
    <source>
        <dbReference type="EMBL" id="MCH6471974.1"/>
    </source>
</evidence>
<dbReference type="InterPro" id="IPR029068">
    <property type="entry name" value="Glyas_Bleomycin-R_OHBP_Dase"/>
</dbReference>
<gene>
    <name evidence="2" type="ORF">L0M17_18720</name>
</gene>
<dbReference type="EMBL" id="JAKZBV010000001">
    <property type="protein sequence ID" value="MCH6471974.1"/>
    <property type="molecule type" value="Genomic_DNA"/>
</dbReference>
<dbReference type="RefSeq" id="WP_241055895.1">
    <property type="nucleotide sequence ID" value="NZ_JAKZBV010000001.1"/>
</dbReference>
<dbReference type="SUPFAM" id="SSF54593">
    <property type="entry name" value="Glyoxalase/Bleomycin resistance protein/Dihydroxybiphenyl dioxygenase"/>
    <property type="match status" value="1"/>
</dbReference>
<dbReference type="Pfam" id="PF18029">
    <property type="entry name" value="Glyoxalase_6"/>
    <property type="match status" value="1"/>
</dbReference>